<dbReference type="GO" id="GO:0008360">
    <property type="term" value="P:regulation of cell shape"/>
    <property type="evidence" value="ECO:0007669"/>
    <property type="project" value="UniProtKB-UniRule"/>
</dbReference>
<keyword evidence="3" id="KW-0808">Transferase</keyword>
<evidence type="ECO:0000256" key="5">
    <source>
        <dbReference type="ARBA" id="ARBA00022984"/>
    </source>
</evidence>
<dbReference type="PANTHER" id="PTHR38589">
    <property type="entry name" value="BLR0621 PROTEIN"/>
    <property type="match status" value="1"/>
</dbReference>
<keyword evidence="6 7" id="KW-0961">Cell wall biogenesis/degradation</keyword>
<dbReference type="Proteomes" id="UP000182703">
    <property type="component" value="Chromosome"/>
</dbReference>
<dbReference type="PROSITE" id="PS52029">
    <property type="entry name" value="LD_TPASE"/>
    <property type="match status" value="1"/>
</dbReference>
<dbReference type="AlphaFoldDB" id="A0AAC9NZS9"/>
<sequence>MKRTFLRTVRVLPRPLAASRGLVVAGHVVLPCALGKGGVARLKREGDGATPLGRFALGALYLRTDKGARPRSGLPARRTRPDDGWCDAPGDRRYNRPVRLPYPASHERMWREDDVYDRVLDIRYNRGPIRPGRGSAIFMHLARPGFAPTAGCVALRRADLDRLLPRLGPRTLLVIGNDPRRSCPPRKQKR</sequence>
<dbReference type="Pfam" id="PF03734">
    <property type="entry name" value="YkuD"/>
    <property type="match status" value="1"/>
</dbReference>
<name>A0AAC9NZS9_9HYPH</name>
<keyword evidence="5 7" id="KW-0573">Peptidoglycan synthesis</keyword>
<dbReference type="InterPro" id="IPR005490">
    <property type="entry name" value="LD_TPept_cat_dom"/>
</dbReference>
<evidence type="ECO:0000256" key="6">
    <source>
        <dbReference type="ARBA" id="ARBA00023316"/>
    </source>
</evidence>
<reference evidence="9 10" key="1">
    <citation type="submission" date="2016-11" db="EMBL/GenBank/DDBJ databases">
        <title>Complete genome sequence of the aerobically denitrifying bacterium Chelatococcus daeguensis TAD1.</title>
        <authorList>
            <person name="Yang Y."/>
            <person name="Huang S."/>
            <person name="Lin E."/>
        </authorList>
    </citation>
    <scope>NUCLEOTIDE SEQUENCE [LARGE SCALE GENOMIC DNA]</scope>
    <source>
        <strain evidence="9 10">TAD1</strain>
    </source>
</reference>
<dbReference type="RefSeq" id="WP_055459493.1">
    <property type="nucleotide sequence ID" value="NZ_CP018095.1"/>
</dbReference>
<evidence type="ECO:0000256" key="4">
    <source>
        <dbReference type="ARBA" id="ARBA00022960"/>
    </source>
</evidence>
<evidence type="ECO:0000256" key="7">
    <source>
        <dbReference type="PROSITE-ProRule" id="PRU01373"/>
    </source>
</evidence>
<evidence type="ECO:0000259" key="8">
    <source>
        <dbReference type="PROSITE" id="PS52029"/>
    </source>
</evidence>
<accession>A0AAC9NZS9</accession>
<evidence type="ECO:0000256" key="1">
    <source>
        <dbReference type="ARBA" id="ARBA00004752"/>
    </source>
</evidence>
<organism evidence="9 10">
    <name type="scientific">Chelatococcus daeguensis</name>
    <dbReference type="NCBI Taxonomy" id="444444"/>
    <lineage>
        <taxon>Bacteria</taxon>
        <taxon>Pseudomonadati</taxon>
        <taxon>Pseudomonadota</taxon>
        <taxon>Alphaproteobacteria</taxon>
        <taxon>Hyphomicrobiales</taxon>
        <taxon>Chelatococcaceae</taxon>
        <taxon>Chelatococcus</taxon>
    </lineage>
</organism>
<dbReference type="SUPFAM" id="SSF141523">
    <property type="entry name" value="L,D-transpeptidase catalytic domain-like"/>
    <property type="match status" value="1"/>
</dbReference>
<dbReference type="GO" id="GO:0009252">
    <property type="term" value="P:peptidoglycan biosynthetic process"/>
    <property type="evidence" value="ECO:0007669"/>
    <property type="project" value="UniProtKB-KW"/>
</dbReference>
<feature type="active site" description="Nucleophile" evidence="7">
    <location>
        <position position="152"/>
    </location>
</feature>
<gene>
    <name evidence="9" type="ORF">BOQ54_00710</name>
</gene>
<dbReference type="EMBL" id="CP018095">
    <property type="protein sequence ID" value="APF38797.1"/>
    <property type="molecule type" value="Genomic_DNA"/>
</dbReference>
<evidence type="ECO:0000256" key="3">
    <source>
        <dbReference type="ARBA" id="ARBA00022679"/>
    </source>
</evidence>
<dbReference type="GO" id="GO:0071555">
    <property type="term" value="P:cell wall organization"/>
    <property type="evidence" value="ECO:0007669"/>
    <property type="project" value="UniProtKB-UniRule"/>
</dbReference>
<dbReference type="GO" id="GO:0016740">
    <property type="term" value="F:transferase activity"/>
    <property type="evidence" value="ECO:0007669"/>
    <property type="project" value="UniProtKB-KW"/>
</dbReference>
<dbReference type="GO" id="GO:0004180">
    <property type="term" value="F:carboxypeptidase activity"/>
    <property type="evidence" value="ECO:0007669"/>
    <property type="project" value="UniProtKB-ARBA"/>
</dbReference>
<comment type="similarity">
    <text evidence="2">Belongs to the YkuD family.</text>
</comment>
<dbReference type="PANTHER" id="PTHR38589:SF1">
    <property type="entry name" value="BLR0621 PROTEIN"/>
    <property type="match status" value="1"/>
</dbReference>
<feature type="active site" description="Proton donor/acceptor" evidence="7">
    <location>
        <position position="140"/>
    </location>
</feature>
<proteinExistence type="inferred from homology"/>
<dbReference type="KEGG" id="cdq:BOQ54_00710"/>
<keyword evidence="10" id="KW-1185">Reference proteome</keyword>
<evidence type="ECO:0000313" key="9">
    <source>
        <dbReference type="EMBL" id="APF38797.1"/>
    </source>
</evidence>
<protein>
    <submittedName>
        <fullName evidence="9">L,D-transpeptidase catalytic domain protein</fullName>
    </submittedName>
</protein>
<dbReference type="InterPro" id="IPR038063">
    <property type="entry name" value="Transpep_catalytic_dom"/>
</dbReference>
<evidence type="ECO:0000313" key="10">
    <source>
        <dbReference type="Proteomes" id="UP000182703"/>
    </source>
</evidence>
<evidence type="ECO:0000256" key="2">
    <source>
        <dbReference type="ARBA" id="ARBA00005992"/>
    </source>
</evidence>
<keyword evidence="4 7" id="KW-0133">Cell shape</keyword>
<comment type="pathway">
    <text evidence="1 7">Cell wall biogenesis; peptidoglycan biosynthesis.</text>
</comment>
<feature type="domain" description="L,D-TPase catalytic" evidence="8">
    <location>
        <begin position="5"/>
        <end position="175"/>
    </location>
</feature>